<dbReference type="InterPro" id="IPR000577">
    <property type="entry name" value="Carb_kinase_FGGY"/>
</dbReference>
<dbReference type="InterPro" id="IPR042024">
    <property type="entry name" value="D-XK_euk"/>
</dbReference>
<dbReference type="Gene3D" id="3.30.420.40">
    <property type="match status" value="2"/>
</dbReference>
<evidence type="ECO:0000256" key="3">
    <source>
        <dbReference type="ARBA" id="ARBA00022679"/>
    </source>
</evidence>
<dbReference type="GO" id="GO:0042732">
    <property type="term" value="P:D-xylose metabolic process"/>
    <property type="evidence" value="ECO:0007669"/>
    <property type="project" value="UniProtKB-UniRule"/>
</dbReference>
<evidence type="ECO:0000256" key="2">
    <source>
        <dbReference type="ARBA" id="ARBA00022629"/>
    </source>
</evidence>
<dbReference type="OrthoDB" id="1728974at2759"/>
<dbReference type="PANTHER" id="PTHR10196">
    <property type="entry name" value="SUGAR KINASE"/>
    <property type="match status" value="1"/>
</dbReference>
<name>A0A8H6MD96_9AGAR</name>
<evidence type="ECO:0000259" key="7">
    <source>
        <dbReference type="Pfam" id="PF00370"/>
    </source>
</evidence>
<feature type="domain" description="Carbohydrate kinase FGGY C-terminal" evidence="8">
    <location>
        <begin position="296"/>
        <end position="494"/>
    </location>
</feature>
<organism evidence="9 10">
    <name type="scientific">Ephemerocybe angulata</name>
    <dbReference type="NCBI Taxonomy" id="980116"/>
    <lineage>
        <taxon>Eukaryota</taxon>
        <taxon>Fungi</taxon>
        <taxon>Dikarya</taxon>
        <taxon>Basidiomycota</taxon>
        <taxon>Agaricomycotina</taxon>
        <taxon>Agaricomycetes</taxon>
        <taxon>Agaricomycetidae</taxon>
        <taxon>Agaricales</taxon>
        <taxon>Agaricineae</taxon>
        <taxon>Psathyrellaceae</taxon>
        <taxon>Ephemerocybe</taxon>
    </lineage>
</organism>
<dbReference type="EC" id="2.7.1.17" evidence="6"/>
<dbReference type="InterPro" id="IPR043129">
    <property type="entry name" value="ATPase_NBD"/>
</dbReference>
<feature type="domain" description="Carbohydrate kinase FGGY N-terminal" evidence="7">
    <location>
        <begin position="135"/>
        <end position="287"/>
    </location>
</feature>
<dbReference type="GO" id="GO:0005524">
    <property type="term" value="F:ATP binding"/>
    <property type="evidence" value="ECO:0007669"/>
    <property type="project" value="UniProtKB-UniRule"/>
</dbReference>
<dbReference type="Proteomes" id="UP000521943">
    <property type="component" value="Unassembled WGS sequence"/>
</dbReference>
<comment type="caution">
    <text evidence="9">The sequence shown here is derived from an EMBL/GenBank/DDBJ whole genome shotgun (WGS) entry which is preliminary data.</text>
</comment>
<proteinExistence type="inferred from homology"/>
<dbReference type="Pfam" id="PF00370">
    <property type="entry name" value="FGGY_N"/>
    <property type="match status" value="1"/>
</dbReference>
<dbReference type="AlphaFoldDB" id="A0A8H6MD96"/>
<gene>
    <name evidence="9" type="ORF">DFP72DRAFT_879175</name>
</gene>
<keyword evidence="4 6" id="KW-0418">Kinase</keyword>
<evidence type="ECO:0000313" key="9">
    <source>
        <dbReference type="EMBL" id="KAF6761629.1"/>
    </source>
</evidence>
<dbReference type="CDD" id="cd07776">
    <property type="entry name" value="ASKHA_NBD_FGGY_SpXK-like"/>
    <property type="match status" value="1"/>
</dbReference>
<dbReference type="GO" id="GO:0005997">
    <property type="term" value="P:xylulose metabolic process"/>
    <property type="evidence" value="ECO:0007669"/>
    <property type="project" value="TreeGrafter"/>
</dbReference>
<keyword evidence="6" id="KW-0067">ATP-binding</keyword>
<keyword evidence="3 6" id="KW-0808">Transferase</keyword>
<keyword evidence="6" id="KW-0119">Carbohydrate metabolism</keyword>
<dbReference type="GO" id="GO:0005829">
    <property type="term" value="C:cytosol"/>
    <property type="evidence" value="ECO:0007669"/>
    <property type="project" value="TreeGrafter"/>
</dbReference>
<evidence type="ECO:0000256" key="1">
    <source>
        <dbReference type="ARBA" id="ARBA00009156"/>
    </source>
</evidence>
<dbReference type="InterPro" id="IPR018485">
    <property type="entry name" value="FGGY_C"/>
</dbReference>
<dbReference type="Pfam" id="PF02782">
    <property type="entry name" value="FGGY_C"/>
    <property type="match status" value="1"/>
</dbReference>
<comment type="function">
    <text evidence="6">Highly specific D-xylulose kinase which participates in the catabolism of xylose. Xylose is a major component of hemicelluloses such as xylan. Most fungi utilize D-xylose via three enzymatic reactions, xylose reductase (XR), xylitol dehydrogenase (XDH), and xylulokinase, to form xylulose 5-phosphate, which enters pentose phosphate pathway.</text>
</comment>
<reference evidence="9 10" key="1">
    <citation type="submission" date="2020-07" db="EMBL/GenBank/DDBJ databases">
        <title>Comparative genomics of pyrophilous fungi reveals a link between fire events and developmental genes.</title>
        <authorList>
            <consortium name="DOE Joint Genome Institute"/>
            <person name="Steindorff A.S."/>
            <person name="Carver A."/>
            <person name="Calhoun S."/>
            <person name="Stillman K."/>
            <person name="Liu H."/>
            <person name="Lipzen A."/>
            <person name="Pangilinan J."/>
            <person name="Labutti K."/>
            <person name="Bruns T.D."/>
            <person name="Grigoriev I.V."/>
        </authorList>
    </citation>
    <scope>NUCLEOTIDE SEQUENCE [LARGE SCALE GENOMIC DNA]</scope>
    <source>
        <strain evidence="9 10">CBS 144469</strain>
    </source>
</reference>
<protein>
    <recommendedName>
        <fullName evidence="6">Xylulose kinase</fullName>
        <ecNumber evidence="6">2.7.1.17</ecNumber>
    </recommendedName>
</protein>
<evidence type="ECO:0000256" key="4">
    <source>
        <dbReference type="ARBA" id="ARBA00022777"/>
    </source>
</evidence>
<keyword evidence="2 6" id="KW-0859">Xylose metabolism</keyword>
<keyword evidence="6" id="KW-0547">Nucleotide-binding</keyword>
<comment type="catalytic activity">
    <reaction evidence="5 6">
        <text>D-xylulose + ATP = D-xylulose 5-phosphate + ADP + H(+)</text>
        <dbReference type="Rhea" id="RHEA:10964"/>
        <dbReference type="ChEBI" id="CHEBI:15378"/>
        <dbReference type="ChEBI" id="CHEBI:17140"/>
        <dbReference type="ChEBI" id="CHEBI:30616"/>
        <dbReference type="ChEBI" id="CHEBI:57737"/>
        <dbReference type="ChEBI" id="CHEBI:456216"/>
        <dbReference type="EC" id="2.7.1.17"/>
    </reaction>
</comment>
<dbReference type="FunFam" id="3.30.420.40:FF:000118">
    <property type="entry name" value="Xylulose kinase 2"/>
    <property type="match status" value="1"/>
</dbReference>
<comment type="similarity">
    <text evidence="1 6">Belongs to the FGGY kinase family.</text>
</comment>
<sequence length="549" mass="59396">MPSNPLFLGLDLSTQQIKAVLIQEDATIVHETAVHFDNDLGHGHKTTNGAYQGPGEGEVTSPVEMWLDAIDLVFERMRKEGVSFSDIYAVSGAGQQHGSVYWSEKAANLLANLDPSKSLSEQLSPDAFSVARSPIWQDHSTEVDCKQLEAEIGGPQALADLSGSRAYERFTGSQISKIRRLQPEVYKATKRISLVSSFIASVFLGDFAPIEVSDASGMNLTNIISGEWDEKLLSICGGPELRSKLGPEPVLGGVNLGKVSNWWVNRFGFNPDCIVAPFTGDNPATVISLSSPGDAVLSLGTSTTFLFSIPPADVPPKRFTTSHLLSHPTSNHGHLAMLCYKNGALARENVRDKYTDGHWHTFNEKVEATAAGCAGYMALYFPLPEIIPPDVQGEYCFSYDISDPSQAPKAVQDVPPEVHCRAILESQFLSIRSRIAAILPSNAPHLRRLVISGGSSANHVIRQIAADIFDMNVYVSTTKEAAGMGGALLAKYSWWKVKNPNGSFEDMTGGEAVGTTRVAEPKKEQSAVYDLLVPVYTACEEAVVKANAK</sequence>
<dbReference type="PANTHER" id="PTHR10196:SF57">
    <property type="entry name" value="XYLULOSE KINASE"/>
    <property type="match status" value="1"/>
</dbReference>
<evidence type="ECO:0000256" key="5">
    <source>
        <dbReference type="ARBA" id="ARBA00048885"/>
    </source>
</evidence>
<evidence type="ECO:0000313" key="10">
    <source>
        <dbReference type="Proteomes" id="UP000521943"/>
    </source>
</evidence>
<evidence type="ECO:0000256" key="6">
    <source>
        <dbReference type="RuleBase" id="RU367058"/>
    </source>
</evidence>
<dbReference type="EMBL" id="JACGCI010000009">
    <property type="protein sequence ID" value="KAF6761629.1"/>
    <property type="molecule type" value="Genomic_DNA"/>
</dbReference>
<accession>A0A8H6MD96</accession>
<keyword evidence="10" id="KW-1185">Reference proteome</keyword>
<evidence type="ECO:0000259" key="8">
    <source>
        <dbReference type="Pfam" id="PF02782"/>
    </source>
</evidence>
<dbReference type="InterPro" id="IPR018484">
    <property type="entry name" value="FGGY_N"/>
</dbReference>
<dbReference type="PIRSF" id="PIRSF000538">
    <property type="entry name" value="GlpK"/>
    <property type="match status" value="1"/>
</dbReference>
<dbReference type="SUPFAM" id="SSF53067">
    <property type="entry name" value="Actin-like ATPase domain"/>
    <property type="match status" value="2"/>
</dbReference>
<dbReference type="GO" id="GO:0004856">
    <property type="term" value="F:D-xylulokinase activity"/>
    <property type="evidence" value="ECO:0007669"/>
    <property type="project" value="UniProtKB-UniRule"/>
</dbReference>